<evidence type="ECO:0000256" key="9">
    <source>
        <dbReference type="PIRSR" id="PIRSR606710-2"/>
    </source>
</evidence>
<evidence type="ECO:0000256" key="5">
    <source>
        <dbReference type="ARBA" id="ARBA00023157"/>
    </source>
</evidence>
<comment type="similarity">
    <text evidence="1">Belongs to the glycosyl hydrolase 43 family.</text>
</comment>
<feature type="site" description="Important for catalytic activity, responsible for pKa modulation of the active site Glu and correct orientation of both the proton donor and substrate" evidence="9">
    <location>
        <position position="168"/>
    </location>
</feature>
<dbReference type="SUPFAM" id="SSF49899">
    <property type="entry name" value="Concanavalin A-like lectins/glucanases"/>
    <property type="match status" value="1"/>
</dbReference>
<evidence type="ECO:0000256" key="6">
    <source>
        <dbReference type="ARBA" id="ARBA00023277"/>
    </source>
</evidence>
<name>A0A1G6RWE3_9SPHI</name>
<dbReference type="PROSITE" id="PS50022">
    <property type="entry name" value="FA58C_3"/>
    <property type="match status" value="1"/>
</dbReference>
<evidence type="ECO:0000313" key="11">
    <source>
        <dbReference type="EMBL" id="SDD08982.1"/>
    </source>
</evidence>
<reference evidence="12" key="1">
    <citation type="submission" date="2016-10" db="EMBL/GenBank/DDBJ databases">
        <authorList>
            <person name="Varghese N."/>
            <person name="Submissions S."/>
        </authorList>
    </citation>
    <scope>NUCLEOTIDE SEQUENCE [LARGE SCALE GENOMIC DNA]</scope>
    <source>
        <strain evidence="12">DSM 18609</strain>
    </source>
</reference>
<sequence length="724" mass="81206">MKKKYLPFLNIVFLIALVIALVKGWQKTQAQERAPHAVNTKLNPLLPGYFADPTIKKFGDTYYIYSTTDNIMLASGAPTVWYSKDFENWYNYTMDVPSFTTIPLVNFWAPDIVEQNGRYYLYFGNCEMGCNIYGYVSDTPIGPWKKLNENDKPVIAHNYPRQGFPSLDAQFFTDTDGKIYGYWGTWVHYNGGYAVGELDAQSMKDMKGPKNIPLAQTPGPFEAAYMMKKGNKYILMYSGASCHDETYNVRYAYANTPYGPFTPGANNPVLSTNADKSVHGPGHHSVLQDGEDYYIVYHKHDYPMTRGGLSRQVCIDKMVFENDSTIKTVDPKNTGYINPSKQKVPVNLALNKPATASSAYHLVGQNTDYTYQAALATDNNNATLWKAASNRFPQDLTIDLGEAKQVKRVFTQFEFPTFYYQYILRYSIDGKTWKVFSDRSANRTPGSPMIDDHDAKARYIKLTVTGTEKQGLYAAVWNIKVYDSLFDIPLAVKSKSSVNGPAISSKNAMLLHLDVAKVSSNKAVTTLQNTGTLGGVFKSVGEVPLQTDELGVKALKFGKGFLTSDQPVPQQLAWNGSYTVATWVKNPEVDKAGECLMSWCNRNAVRLANSYNAMYYNSAGYGAAGHLDYHFDMKFNKLPKANQWHYLVLTFDGMVEKIYVDGVLDNQQNMTLSSAIKQAKFIIGASDEGENYSGFMASLKMYDYALGAAEIKKQWQQSNPLNRK</sequence>
<gene>
    <name evidence="11" type="ORF">SAMN04488024_10479</name>
</gene>
<dbReference type="InterPro" id="IPR006558">
    <property type="entry name" value="LamG-like"/>
</dbReference>
<dbReference type="AlphaFoldDB" id="A0A1G6RWE3"/>
<dbReference type="CDD" id="cd18608">
    <property type="entry name" value="GH43_F5-8_typeC-like"/>
    <property type="match status" value="1"/>
</dbReference>
<keyword evidence="2" id="KW-0858">Xylan degradation</keyword>
<keyword evidence="2" id="KW-0624">Polysaccharide degradation</keyword>
<proteinExistence type="inferred from homology"/>
<dbReference type="GO" id="GO:0045493">
    <property type="term" value="P:xylan catabolic process"/>
    <property type="evidence" value="ECO:0007669"/>
    <property type="project" value="UniProtKB-KW"/>
</dbReference>
<keyword evidence="4" id="KW-0378">Hydrolase</keyword>
<keyword evidence="11" id="KW-0430">Lectin</keyword>
<dbReference type="Pfam" id="PF04616">
    <property type="entry name" value="Glyco_hydro_43"/>
    <property type="match status" value="1"/>
</dbReference>
<dbReference type="Gene3D" id="2.60.120.260">
    <property type="entry name" value="Galactose-binding domain-like"/>
    <property type="match status" value="1"/>
</dbReference>
<dbReference type="STRING" id="390242.SAMN04488024_10479"/>
<evidence type="ECO:0000256" key="1">
    <source>
        <dbReference type="ARBA" id="ARBA00009865"/>
    </source>
</evidence>
<dbReference type="Gene3D" id="2.115.10.20">
    <property type="entry name" value="Glycosyl hydrolase domain, family 43"/>
    <property type="match status" value="1"/>
</dbReference>
<dbReference type="Proteomes" id="UP000199455">
    <property type="component" value="Unassembled WGS sequence"/>
</dbReference>
<keyword evidence="3" id="KW-0732">Signal</keyword>
<keyword evidence="7" id="KW-0326">Glycosidase</keyword>
<protein>
    <submittedName>
        <fullName evidence="11">Concanavalin A-like lectin/glucanases superfamily protein</fullName>
    </submittedName>
</protein>
<dbReference type="InterPro" id="IPR023296">
    <property type="entry name" value="Glyco_hydro_beta-prop_sf"/>
</dbReference>
<evidence type="ECO:0000313" key="12">
    <source>
        <dbReference type="Proteomes" id="UP000199455"/>
    </source>
</evidence>
<feature type="active site" description="Proton acceptor" evidence="8">
    <location>
        <position position="52"/>
    </location>
</feature>
<dbReference type="GO" id="GO:0030246">
    <property type="term" value="F:carbohydrate binding"/>
    <property type="evidence" value="ECO:0007669"/>
    <property type="project" value="UniProtKB-KW"/>
</dbReference>
<dbReference type="InterPro" id="IPR008979">
    <property type="entry name" value="Galactose-bd-like_sf"/>
</dbReference>
<dbReference type="SMART" id="SM00560">
    <property type="entry name" value="LamGL"/>
    <property type="match status" value="1"/>
</dbReference>
<evidence type="ECO:0000256" key="3">
    <source>
        <dbReference type="ARBA" id="ARBA00022729"/>
    </source>
</evidence>
<keyword evidence="6" id="KW-0119">Carbohydrate metabolism</keyword>
<keyword evidence="12" id="KW-1185">Reference proteome</keyword>
<dbReference type="SUPFAM" id="SSF49785">
    <property type="entry name" value="Galactose-binding domain-like"/>
    <property type="match status" value="1"/>
</dbReference>
<dbReference type="InterPro" id="IPR006710">
    <property type="entry name" value="Glyco_hydro_43"/>
</dbReference>
<dbReference type="RefSeq" id="WP_090768116.1">
    <property type="nucleotide sequence ID" value="NZ_FMZH01000004.1"/>
</dbReference>
<feature type="domain" description="F5/8 type C" evidence="10">
    <location>
        <begin position="343"/>
        <end position="484"/>
    </location>
</feature>
<dbReference type="PANTHER" id="PTHR43772">
    <property type="entry name" value="ENDO-1,4-BETA-XYLANASE"/>
    <property type="match status" value="1"/>
</dbReference>
<dbReference type="InterPro" id="IPR052176">
    <property type="entry name" value="Glycosyl_Hydrlase_43_Enz"/>
</dbReference>
<dbReference type="Gene3D" id="2.60.120.200">
    <property type="match status" value="1"/>
</dbReference>
<evidence type="ECO:0000259" key="10">
    <source>
        <dbReference type="PROSITE" id="PS50022"/>
    </source>
</evidence>
<dbReference type="Pfam" id="PF13385">
    <property type="entry name" value="Laminin_G_3"/>
    <property type="match status" value="1"/>
</dbReference>
<feature type="active site" description="Proton donor" evidence="8">
    <location>
        <position position="222"/>
    </location>
</feature>
<dbReference type="InterPro" id="IPR013320">
    <property type="entry name" value="ConA-like_dom_sf"/>
</dbReference>
<dbReference type="InterPro" id="IPR000421">
    <property type="entry name" value="FA58C"/>
</dbReference>
<organism evidence="11 12">
    <name type="scientific">Pedobacter soli</name>
    <dbReference type="NCBI Taxonomy" id="390242"/>
    <lineage>
        <taxon>Bacteria</taxon>
        <taxon>Pseudomonadati</taxon>
        <taxon>Bacteroidota</taxon>
        <taxon>Sphingobacteriia</taxon>
        <taxon>Sphingobacteriales</taxon>
        <taxon>Sphingobacteriaceae</taxon>
        <taxon>Pedobacter</taxon>
    </lineage>
</organism>
<dbReference type="PANTHER" id="PTHR43772:SF2">
    <property type="entry name" value="PUTATIVE (AFU_ORTHOLOGUE AFUA_2G04480)-RELATED"/>
    <property type="match status" value="1"/>
</dbReference>
<evidence type="ECO:0000256" key="8">
    <source>
        <dbReference type="PIRSR" id="PIRSR606710-1"/>
    </source>
</evidence>
<dbReference type="Pfam" id="PF00754">
    <property type="entry name" value="F5_F8_type_C"/>
    <property type="match status" value="1"/>
</dbReference>
<dbReference type="GO" id="GO:0004553">
    <property type="term" value="F:hydrolase activity, hydrolyzing O-glycosyl compounds"/>
    <property type="evidence" value="ECO:0007669"/>
    <property type="project" value="InterPro"/>
</dbReference>
<evidence type="ECO:0000256" key="7">
    <source>
        <dbReference type="ARBA" id="ARBA00023295"/>
    </source>
</evidence>
<dbReference type="EMBL" id="FMZH01000004">
    <property type="protein sequence ID" value="SDD08982.1"/>
    <property type="molecule type" value="Genomic_DNA"/>
</dbReference>
<dbReference type="SUPFAM" id="SSF75005">
    <property type="entry name" value="Arabinanase/levansucrase/invertase"/>
    <property type="match status" value="1"/>
</dbReference>
<accession>A0A1G6RWE3</accession>
<evidence type="ECO:0000256" key="4">
    <source>
        <dbReference type="ARBA" id="ARBA00022801"/>
    </source>
</evidence>
<evidence type="ECO:0000256" key="2">
    <source>
        <dbReference type="ARBA" id="ARBA00022651"/>
    </source>
</evidence>
<keyword evidence="5" id="KW-1015">Disulfide bond</keyword>